<dbReference type="EMBL" id="JAMXQV010000035">
    <property type="protein sequence ID" value="MCR6489649.1"/>
    <property type="molecule type" value="Genomic_DNA"/>
</dbReference>
<dbReference type="RefSeq" id="WP_257926220.1">
    <property type="nucleotide sequence ID" value="NZ_JAMXQV010000035.1"/>
</dbReference>
<protein>
    <submittedName>
        <fullName evidence="1">Uncharacterized protein</fullName>
    </submittedName>
</protein>
<keyword evidence="2" id="KW-1185">Reference proteome</keyword>
<reference evidence="1" key="1">
    <citation type="submission" date="2022-06" db="EMBL/GenBank/DDBJ databases">
        <title>Amycolatopsis iheyaensis sp. nov., a new species of the genus Amycolatopsis isolated from soil in Iheya island, Japan.</title>
        <authorList>
            <person name="Ngamcharungchit C."/>
            <person name="Kanto H."/>
            <person name="Take A."/>
            <person name="Intra B."/>
            <person name="Matsumoto A."/>
            <person name="Panbangred W."/>
            <person name="Inahashi Y."/>
        </authorList>
    </citation>
    <scope>NUCLEOTIDE SEQUENCE</scope>
    <source>
        <strain evidence="1">OK19-0408</strain>
    </source>
</reference>
<organism evidence="1 2">
    <name type="scientific">Amycolatopsis iheyensis</name>
    <dbReference type="NCBI Taxonomy" id="2945988"/>
    <lineage>
        <taxon>Bacteria</taxon>
        <taxon>Bacillati</taxon>
        <taxon>Actinomycetota</taxon>
        <taxon>Actinomycetes</taxon>
        <taxon>Pseudonocardiales</taxon>
        <taxon>Pseudonocardiaceae</taxon>
        <taxon>Amycolatopsis</taxon>
    </lineage>
</organism>
<proteinExistence type="predicted"/>
<name>A0A9X2NN42_9PSEU</name>
<dbReference type="AlphaFoldDB" id="A0A9X2NN42"/>
<evidence type="ECO:0000313" key="2">
    <source>
        <dbReference type="Proteomes" id="UP001144096"/>
    </source>
</evidence>
<comment type="caution">
    <text evidence="1">The sequence shown here is derived from an EMBL/GenBank/DDBJ whole genome shotgun (WGS) entry which is preliminary data.</text>
</comment>
<sequence length="135" mass="15841">MPEIRRVSPAERAVYRGETYDAAERVPADVQLYRDGVPWKLVPITDLDEWYTIRVRGTFLEHEFEVVDERDGRYSLFLMAGDGKWAARVWAEPERHPDVDFQRQDQFTFVAVVPKHLVTDLREMRTDHLRPGGAR</sequence>
<gene>
    <name evidence="1" type="ORF">M8542_43235</name>
</gene>
<evidence type="ECO:0000313" key="1">
    <source>
        <dbReference type="EMBL" id="MCR6489649.1"/>
    </source>
</evidence>
<accession>A0A9X2NN42</accession>
<dbReference type="Proteomes" id="UP001144096">
    <property type="component" value="Unassembled WGS sequence"/>
</dbReference>